<dbReference type="Proteomes" id="UP000219439">
    <property type="component" value="Unassembled WGS sequence"/>
</dbReference>
<keyword evidence="3" id="KW-1185">Reference proteome</keyword>
<feature type="domain" description="MobA/VirD2-like nuclease" evidence="1">
    <location>
        <begin position="30"/>
        <end position="152"/>
    </location>
</feature>
<reference evidence="2 3" key="1">
    <citation type="submission" date="2017-09" db="EMBL/GenBank/DDBJ databases">
        <authorList>
            <person name="Ehlers B."/>
            <person name="Leendertz F.H."/>
        </authorList>
    </citation>
    <scope>NUCLEOTIDE SEQUENCE [LARGE SCALE GENOMIC DNA]</scope>
    <source>
        <strain evidence="2 3">DSM 18289</strain>
    </source>
</reference>
<sequence>MIIKSMARKAPTFGQLIGYIGRDAEDQEPFAHNLYHAGINTGWVEAQFQENYRKLPSRQNGNALYHEILALEPQPHLSSQQVSERLRNIAQVYCDARAPGHLVWGKTHHDTSFPHVHLMISSNAVNSDRRRRLTKKQFAEAQRATEIYAREHFPELNLKPVYARSSPVEIVKKPRSESEMERRTGEPSRKQIVAAMVRDCLSRSNSPEQLSLNLQEKGLCLHQRGQNWSIEDQQSTKRYRLRTLGLTTAFVNWRDRQAENKSPKPKRVNHIVKDPRRAELERLAVKRLKDFEREHEEDRER</sequence>
<dbReference type="Pfam" id="PF03432">
    <property type="entry name" value="Relaxase"/>
    <property type="match status" value="1"/>
</dbReference>
<evidence type="ECO:0000313" key="3">
    <source>
        <dbReference type="Proteomes" id="UP000219439"/>
    </source>
</evidence>
<dbReference type="AlphaFoldDB" id="A0A285PFN2"/>
<protein>
    <submittedName>
        <fullName evidence="2">Relaxase/Mobilisation nuclease domain-containing protein</fullName>
    </submittedName>
</protein>
<proteinExistence type="predicted"/>
<accession>A0A285PFN2</accession>
<dbReference type="EMBL" id="OBEL01000003">
    <property type="protein sequence ID" value="SNZ20093.1"/>
    <property type="molecule type" value="Genomic_DNA"/>
</dbReference>
<evidence type="ECO:0000313" key="2">
    <source>
        <dbReference type="EMBL" id="SNZ20093.1"/>
    </source>
</evidence>
<dbReference type="RefSeq" id="WP_170956131.1">
    <property type="nucleotide sequence ID" value="NZ_OBEL01000003.1"/>
</dbReference>
<organism evidence="2 3">
    <name type="scientific">Cohaesibacter gelatinilyticus</name>
    <dbReference type="NCBI Taxonomy" id="372072"/>
    <lineage>
        <taxon>Bacteria</taxon>
        <taxon>Pseudomonadati</taxon>
        <taxon>Pseudomonadota</taxon>
        <taxon>Alphaproteobacteria</taxon>
        <taxon>Hyphomicrobiales</taxon>
        <taxon>Cohaesibacteraceae</taxon>
    </lineage>
</organism>
<gene>
    <name evidence="2" type="ORF">SAMN06265368_3192</name>
</gene>
<dbReference type="InterPro" id="IPR005094">
    <property type="entry name" value="Endonuclease_MobA/VirD2"/>
</dbReference>
<name>A0A285PFN2_9HYPH</name>
<evidence type="ECO:0000259" key="1">
    <source>
        <dbReference type="Pfam" id="PF03432"/>
    </source>
</evidence>